<name>A0A0J6FCD0_COCPO</name>
<gene>
    <name evidence="1" type="ORF">CPAG_04256</name>
</gene>
<reference evidence="2" key="2">
    <citation type="journal article" date="2009" name="Genome Res.">
        <title>Comparative genomic analyses of the human fungal pathogens Coccidioides and their relatives.</title>
        <authorList>
            <person name="Sharpton T.J."/>
            <person name="Stajich J.E."/>
            <person name="Rounsley S.D."/>
            <person name="Gardner M.J."/>
            <person name="Wortman J.R."/>
            <person name="Jordar V.S."/>
            <person name="Maiti R."/>
            <person name="Kodira C.D."/>
            <person name="Neafsey D.E."/>
            <person name="Zeng Q."/>
            <person name="Hung C.-Y."/>
            <person name="McMahan C."/>
            <person name="Muszewska A."/>
            <person name="Grynberg M."/>
            <person name="Mandel M.A."/>
            <person name="Kellner E.M."/>
            <person name="Barker B.M."/>
            <person name="Galgiani J.N."/>
            <person name="Orbach M.J."/>
            <person name="Kirkland T.N."/>
            <person name="Cole G.T."/>
            <person name="Henn M.R."/>
            <person name="Birren B.W."/>
            <person name="Taylor J.W."/>
        </authorList>
    </citation>
    <scope>NUCLEOTIDE SEQUENCE [LARGE SCALE GENOMIC DNA]</scope>
    <source>
        <strain evidence="2">RMSCC 3488</strain>
    </source>
</reference>
<reference evidence="2" key="3">
    <citation type="journal article" date="2010" name="Genome Res.">
        <title>Population genomic sequencing of Coccidioides fungi reveals recent hybridization and transposon control.</title>
        <authorList>
            <person name="Neafsey D.E."/>
            <person name="Barker B.M."/>
            <person name="Sharpton T.J."/>
            <person name="Stajich J.E."/>
            <person name="Park D.J."/>
            <person name="Whiston E."/>
            <person name="Hung C.-Y."/>
            <person name="McMahan C."/>
            <person name="White J."/>
            <person name="Sykes S."/>
            <person name="Heiman D."/>
            <person name="Young S."/>
            <person name="Zeng Q."/>
            <person name="Abouelleil A."/>
            <person name="Aftuck L."/>
            <person name="Bessette D."/>
            <person name="Brown A."/>
            <person name="FitzGerald M."/>
            <person name="Lui A."/>
            <person name="Macdonald J.P."/>
            <person name="Priest M."/>
            <person name="Orbach M.J."/>
            <person name="Galgiani J.N."/>
            <person name="Kirkland T.N."/>
            <person name="Cole G.T."/>
            <person name="Birren B.W."/>
            <person name="Henn M.R."/>
            <person name="Taylor J.W."/>
            <person name="Rounsley S.D."/>
        </authorList>
    </citation>
    <scope>NUCLEOTIDE SEQUENCE [LARGE SCALE GENOMIC DNA]</scope>
    <source>
        <strain evidence="2">RMSCC 3488</strain>
    </source>
</reference>
<dbReference type="VEuPathDB" id="FungiDB:CPAG_04256"/>
<organism evidence="1 2">
    <name type="scientific">Coccidioides posadasii RMSCC 3488</name>
    <dbReference type="NCBI Taxonomy" id="454284"/>
    <lineage>
        <taxon>Eukaryota</taxon>
        <taxon>Fungi</taxon>
        <taxon>Dikarya</taxon>
        <taxon>Ascomycota</taxon>
        <taxon>Pezizomycotina</taxon>
        <taxon>Eurotiomycetes</taxon>
        <taxon>Eurotiomycetidae</taxon>
        <taxon>Onygenales</taxon>
        <taxon>Onygenaceae</taxon>
        <taxon>Coccidioides</taxon>
    </lineage>
</organism>
<sequence length="220" mass="24913">MRNTNYDDDAGSCRREIAVEKPLPSTTAHYKNRGTGHSTRCKRTVLSQPEGWVDVLARRDKLVFEPDWLLKSSRLRGVALNKETVEDSALFNQVWFLGLQLLRSEVIGTSTAVIDRHRISRGLYSILALKRKVPRRRFGPENMTEHSSRCGVLLVGCATDDGGRSLHLESHGHREQGVQQVRCTHSMEDRKTCPLSENCELLGHNNLQAVRERRIESKGS</sequence>
<accession>A0A0J6FCD0</accession>
<dbReference type="AlphaFoldDB" id="A0A0J6FCD0"/>
<dbReference type="EMBL" id="DS268110">
    <property type="protein sequence ID" value="KMM67923.1"/>
    <property type="molecule type" value="Genomic_DNA"/>
</dbReference>
<protein>
    <submittedName>
        <fullName evidence="1">Uncharacterized protein</fullName>
    </submittedName>
</protein>
<evidence type="ECO:0000313" key="2">
    <source>
        <dbReference type="Proteomes" id="UP000054567"/>
    </source>
</evidence>
<dbReference type="Proteomes" id="UP000054567">
    <property type="component" value="Unassembled WGS sequence"/>
</dbReference>
<reference evidence="1 2" key="1">
    <citation type="submission" date="2007-06" db="EMBL/GenBank/DDBJ databases">
        <title>The Genome Sequence of Coccidioides posadasii RMSCC_3488.</title>
        <authorList>
            <consortium name="Coccidioides Genome Resources Consortium"/>
            <consortium name="The Broad Institute Genome Sequencing Platform"/>
            <person name="Henn M.R."/>
            <person name="Sykes S."/>
            <person name="Young S."/>
            <person name="Jaffe D."/>
            <person name="Berlin A."/>
            <person name="Alvarez P."/>
            <person name="Butler J."/>
            <person name="Gnerre S."/>
            <person name="Grabherr M."/>
            <person name="Mauceli E."/>
            <person name="Brockman W."/>
            <person name="Kodira C."/>
            <person name="Alvarado L."/>
            <person name="Zeng Q."/>
            <person name="Crawford M."/>
            <person name="Antoine C."/>
            <person name="Devon K."/>
            <person name="Galgiani J."/>
            <person name="Orsborn K."/>
            <person name="Lewis M.L."/>
            <person name="Nusbaum C."/>
            <person name="Galagan J."/>
            <person name="Birren B."/>
        </authorList>
    </citation>
    <scope>NUCLEOTIDE SEQUENCE [LARGE SCALE GENOMIC DNA]</scope>
    <source>
        <strain evidence="1 2">RMSCC 3488</strain>
    </source>
</reference>
<evidence type="ECO:0000313" key="1">
    <source>
        <dbReference type="EMBL" id="KMM67923.1"/>
    </source>
</evidence>
<proteinExistence type="predicted"/>